<evidence type="ECO:0000256" key="1">
    <source>
        <dbReference type="ARBA" id="ARBA00010541"/>
    </source>
</evidence>
<keyword evidence="2 7" id="KW-0645">Protease</keyword>
<gene>
    <name evidence="7" type="ORF">EAF07_05315</name>
</gene>
<name>A0A3L9DTU5_9STRE</name>
<dbReference type="Gene3D" id="2.40.10.10">
    <property type="entry name" value="Trypsin-like serine proteases"/>
    <property type="match status" value="2"/>
</dbReference>
<dbReference type="RefSeq" id="WP_121835377.1">
    <property type="nucleotide sequence ID" value="NZ_CP163513.1"/>
</dbReference>
<feature type="domain" description="PDZ" evidence="6">
    <location>
        <begin position="292"/>
        <end position="378"/>
    </location>
</feature>
<evidence type="ECO:0000259" key="6">
    <source>
        <dbReference type="SMART" id="SM00228"/>
    </source>
</evidence>
<sequence length="397" mass="41802">MKKTFSSLLKFILISCTGFIGGIVATFLMLQSNKFTSTSTNNTQTTVSKVSYKNTNDTTSAVANVQDAVVSVINYQSQQNNSFQNVFGNSPSGELAVASEGSGVIYKKDGKFAYIVTNNHVIEGAEQIEILFADGTKVVGELVGSDTYSDLAVVKISSESVKTVATFADSETLTVGETAIAIGSPLGSEYANSVTEGIVSSLSRTVTMKNEQGETISTNAIQTDAAINPGNSGGALINIQGQVIGINSSKISSTSTSLTGGSSVEGMGFAIPSNDVVKIINQLEKNGKVNRPALGITMVGLNELSTNFIFQLKLPEDVTSGIVVASTQDNMPASGKLQKYDVITEIDEETVASSSDLQSILYGHTIGDTIKVTLYREGKKQTATIILDKTTQDLTSN</sequence>
<dbReference type="PANTHER" id="PTHR43343">
    <property type="entry name" value="PEPTIDASE S12"/>
    <property type="match status" value="1"/>
</dbReference>
<comment type="similarity">
    <text evidence="1">Belongs to the peptidase S1C family.</text>
</comment>
<feature type="transmembrane region" description="Helical" evidence="5">
    <location>
        <begin position="12"/>
        <end position="30"/>
    </location>
</feature>
<dbReference type="SUPFAM" id="SSF50494">
    <property type="entry name" value="Trypsin-like serine proteases"/>
    <property type="match status" value="1"/>
</dbReference>
<comment type="caution">
    <text evidence="7">The sequence shown here is derived from an EMBL/GenBank/DDBJ whole genome shotgun (WGS) entry which is preliminary data.</text>
</comment>
<keyword evidence="8" id="KW-1185">Reference proteome</keyword>
<dbReference type="AlphaFoldDB" id="A0A3L9DTU5"/>
<dbReference type="Pfam" id="PF13180">
    <property type="entry name" value="PDZ_2"/>
    <property type="match status" value="1"/>
</dbReference>
<keyword evidence="5" id="KW-0812">Transmembrane</keyword>
<dbReference type="Pfam" id="PF13365">
    <property type="entry name" value="Trypsin_2"/>
    <property type="match status" value="1"/>
</dbReference>
<evidence type="ECO:0000313" key="7">
    <source>
        <dbReference type="EMBL" id="RLY03443.1"/>
    </source>
</evidence>
<keyword evidence="4" id="KW-0720">Serine protease</keyword>
<accession>A0A3L9DTU5</accession>
<keyword evidence="5" id="KW-1133">Transmembrane helix</keyword>
<dbReference type="InterPro" id="IPR036034">
    <property type="entry name" value="PDZ_sf"/>
</dbReference>
<dbReference type="InterPro" id="IPR009003">
    <property type="entry name" value="Peptidase_S1_PA"/>
</dbReference>
<proteinExistence type="inferred from homology"/>
<dbReference type="SMART" id="SM00228">
    <property type="entry name" value="PDZ"/>
    <property type="match status" value="1"/>
</dbReference>
<dbReference type="PANTHER" id="PTHR43343:SF3">
    <property type="entry name" value="PROTEASE DO-LIKE 8, CHLOROPLASTIC"/>
    <property type="match status" value="1"/>
</dbReference>
<keyword evidence="5" id="KW-0472">Membrane</keyword>
<evidence type="ECO:0000256" key="2">
    <source>
        <dbReference type="ARBA" id="ARBA00022670"/>
    </source>
</evidence>
<dbReference type="GO" id="GO:0004252">
    <property type="term" value="F:serine-type endopeptidase activity"/>
    <property type="evidence" value="ECO:0007669"/>
    <property type="project" value="InterPro"/>
</dbReference>
<evidence type="ECO:0000256" key="3">
    <source>
        <dbReference type="ARBA" id="ARBA00022801"/>
    </source>
</evidence>
<organism evidence="7 8">
    <name type="scientific">Streptococcus hillyeri</name>
    <dbReference type="NCBI Taxonomy" id="2282420"/>
    <lineage>
        <taxon>Bacteria</taxon>
        <taxon>Bacillati</taxon>
        <taxon>Bacillota</taxon>
        <taxon>Bacilli</taxon>
        <taxon>Lactobacillales</taxon>
        <taxon>Streptococcaceae</taxon>
        <taxon>Streptococcus</taxon>
    </lineage>
</organism>
<dbReference type="Gene3D" id="2.30.42.10">
    <property type="match status" value="1"/>
</dbReference>
<evidence type="ECO:0000313" key="8">
    <source>
        <dbReference type="Proteomes" id="UP000279194"/>
    </source>
</evidence>
<dbReference type="OrthoDB" id="9758917at2"/>
<dbReference type="InterPro" id="IPR001940">
    <property type="entry name" value="Peptidase_S1C"/>
</dbReference>
<dbReference type="PRINTS" id="PR00834">
    <property type="entry name" value="PROTEASES2C"/>
</dbReference>
<dbReference type="Proteomes" id="UP000279194">
    <property type="component" value="Unassembled WGS sequence"/>
</dbReference>
<keyword evidence="3" id="KW-0378">Hydrolase</keyword>
<dbReference type="InterPro" id="IPR001478">
    <property type="entry name" value="PDZ"/>
</dbReference>
<evidence type="ECO:0000256" key="4">
    <source>
        <dbReference type="ARBA" id="ARBA00022825"/>
    </source>
</evidence>
<dbReference type="InterPro" id="IPR043504">
    <property type="entry name" value="Peptidase_S1_PA_chymotrypsin"/>
</dbReference>
<reference evidence="7 8" key="1">
    <citation type="submission" date="2018-10" db="EMBL/GenBank/DDBJ databases">
        <title>Streptococcus hillyeri sp. nov., isolated from equine tracheal sample.</title>
        <authorList>
            <person name="Macfadyen A.C."/>
            <person name="Waller A."/>
            <person name="Paterson G.K."/>
        </authorList>
    </citation>
    <scope>NUCLEOTIDE SEQUENCE [LARGE SCALE GENOMIC DNA]</scope>
    <source>
        <strain evidence="7 8">28462</strain>
    </source>
</reference>
<dbReference type="SUPFAM" id="SSF50156">
    <property type="entry name" value="PDZ domain-like"/>
    <property type="match status" value="1"/>
</dbReference>
<evidence type="ECO:0000256" key="5">
    <source>
        <dbReference type="SAM" id="Phobius"/>
    </source>
</evidence>
<dbReference type="EMBL" id="RCVM01000008">
    <property type="protein sequence ID" value="RLY03443.1"/>
    <property type="molecule type" value="Genomic_DNA"/>
</dbReference>
<dbReference type="GO" id="GO:0006508">
    <property type="term" value="P:proteolysis"/>
    <property type="evidence" value="ECO:0007669"/>
    <property type="project" value="UniProtKB-KW"/>
</dbReference>
<dbReference type="CDD" id="cd06781">
    <property type="entry name" value="cpPDZ_BsHtra-like"/>
    <property type="match status" value="1"/>
</dbReference>
<protein>
    <submittedName>
        <fullName evidence="7">Serine protease</fullName>
    </submittedName>
</protein>
<dbReference type="InterPro" id="IPR051201">
    <property type="entry name" value="Chloro_Bact_Ser_Proteases"/>
</dbReference>